<dbReference type="PANTHER" id="PTHR10106">
    <property type="entry name" value="CYTOCHROME B561-RELATED"/>
    <property type="match status" value="1"/>
</dbReference>
<evidence type="ECO:0000256" key="3">
    <source>
        <dbReference type="ARBA" id="ARBA00022448"/>
    </source>
</evidence>
<evidence type="ECO:0000256" key="9">
    <source>
        <dbReference type="ARBA" id="ARBA00023004"/>
    </source>
</evidence>
<keyword evidence="9" id="KW-0408">Iron</keyword>
<keyword evidence="7" id="KW-0249">Electron transport</keyword>
<dbReference type="FunFam" id="1.20.120.1770:FF:000001">
    <property type="entry name" value="Cytochrome b reductase 1"/>
    <property type="match status" value="1"/>
</dbReference>
<dbReference type="SUPFAM" id="SSF103473">
    <property type="entry name" value="MFS general substrate transporter"/>
    <property type="match status" value="1"/>
</dbReference>
<keyword evidence="6" id="KW-0479">Metal-binding</keyword>
<organism evidence="13 14">
    <name type="scientific">Brassicogethes aeneus</name>
    <name type="common">Rape pollen beetle</name>
    <name type="synonym">Meligethes aeneus</name>
    <dbReference type="NCBI Taxonomy" id="1431903"/>
    <lineage>
        <taxon>Eukaryota</taxon>
        <taxon>Metazoa</taxon>
        <taxon>Ecdysozoa</taxon>
        <taxon>Arthropoda</taxon>
        <taxon>Hexapoda</taxon>
        <taxon>Insecta</taxon>
        <taxon>Pterygota</taxon>
        <taxon>Neoptera</taxon>
        <taxon>Endopterygota</taxon>
        <taxon>Coleoptera</taxon>
        <taxon>Polyphaga</taxon>
        <taxon>Cucujiformia</taxon>
        <taxon>Nitidulidae</taxon>
        <taxon>Meligethinae</taxon>
        <taxon>Brassicogethes</taxon>
    </lineage>
</organism>
<dbReference type="PANTHER" id="PTHR10106:SF0">
    <property type="entry name" value="LD36721P"/>
    <property type="match status" value="1"/>
</dbReference>
<dbReference type="SMART" id="SM00665">
    <property type="entry name" value="B561"/>
    <property type="match status" value="1"/>
</dbReference>
<evidence type="ECO:0000256" key="8">
    <source>
        <dbReference type="ARBA" id="ARBA00022989"/>
    </source>
</evidence>
<evidence type="ECO:0000259" key="12">
    <source>
        <dbReference type="PROSITE" id="PS50939"/>
    </source>
</evidence>
<keyword evidence="14" id="KW-1185">Reference proteome</keyword>
<keyword evidence="8 11" id="KW-1133">Transmembrane helix</keyword>
<feature type="transmembrane region" description="Helical" evidence="11">
    <location>
        <begin position="12"/>
        <end position="36"/>
    </location>
</feature>
<evidence type="ECO:0000256" key="10">
    <source>
        <dbReference type="ARBA" id="ARBA00023136"/>
    </source>
</evidence>
<sequence length="243" mass="27830">MEARAEHQKTKLFKSLYAFATSMGLGTLTLILFWILHYRNGFAWQSDPNTQFNWHPFLMALGMFFLYSQSILSYRTFRYVAKRRLKLLHAGIHLFAFVFSVIGLKAAFDSHNLKNPPVPNLYTMHSWIGLATVIIFSAQYVYGFVSFLYPGLSQSYRRMFMPAHVAVGTGGFVMATISVLTGLTEKTVWTVKDYSDYSSEGLMCNFIAIFAVFYALIVLYMVNDDDYKRTPLPEDEMVLSTTN</sequence>
<dbReference type="AlphaFoldDB" id="A0A9P0ATF5"/>
<dbReference type="GO" id="GO:0016491">
    <property type="term" value="F:oxidoreductase activity"/>
    <property type="evidence" value="ECO:0007669"/>
    <property type="project" value="InterPro"/>
</dbReference>
<evidence type="ECO:0000256" key="7">
    <source>
        <dbReference type="ARBA" id="ARBA00022982"/>
    </source>
</evidence>
<proteinExistence type="predicted"/>
<feature type="transmembrane region" description="Helical" evidence="11">
    <location>
        <begin position="128"/>
        <end position="149"/>
    </location>
</feature>
<accession>A0A9P0ATF5</accession>
<keyword evidence="4" id="KW-0349">Heme</keyword>
<comment type="subcellular location">
    <subcellularLocation>
        <location evidence="2">Membrane</location>
        <topology evidence="2">Multi-pass membrane protein</topology>
    </subcellularLocation>
</comment>
<evidence type="ECO:0000256" key="11">
    <source>
        <dbReference type="SAM" id="Phobius"/>
    </source>
</evidence>
<feature type="transmembrane region" description="Helical" evidence="11">
    <location>
        <begin position="161"/>
        <end position="183"/>
    </location>
</feature>
<keyword evidence="3" id="KW-0813">Transport</keyword>
<dbReference type="InterPro" id="IPR043205">
    <property type="entry name" value="CYB561/CYBRD1-like"/>
</dbReference>
<feature type="transmembrane region" description="Helical" evidence="11">
    <location>
        <begin position="87"/>
        <end position="108"/>
    </location>
</feature>
<keyword evidence="5 11" id="KW-0812">Transmembrane</keyword>
<evidence type="ECO:0000256" key="6">
    <source>
        <dbReference type="ARBA" id="ARBA00022723"/>
    </source>
</evidence>
<dbReference type="PROSITE" id="PS50939">
    <property type="entry name" value="CYTOCHROME_B561"/>
    <property type="match status" value="1"/>
</dbReference>
<dbReference type="GO" id="GO:0016020">
    <property type="term" value="C:membrane"/>
    <property type="evidence" value="ECO:0007669"/>
    <property type="project" value="UniProtKB-SubCell"/>
</dbReference>
<dbReference type="Pfam" id="PF03188">
    <property type="entry name" value="Cytochrom_B561"/>
    <property type="match status" value="1"/>
</dbReference>
<evidence type="ECO:0000313" key="14">
    <source>
        <dbReference type="Proteomes" id="UP001154078"/>
    </source>
</evidence>
<dbReference type="EMBL" id="OV121142">
    <property type="protein sequence ID" value="CAH0549206.1"/>
    <property type="molecule type" value="Genomic_DNA"/>
</dbReference>
<dbReference type="InterPro" id="IPR006593">
    <property type="entry name" value="Cyt_b561/ferric_Rdtase_TM"/>
</dbReference>
<dbReference type="Gene3D" id="1.20.120.1770">
    <property type="match status" value="1"/>
</dbReference>
<evidence type="ECO:0000256" key="1">
    <source>
        <dbReference type="ARBA" id="ARBA00001970"/>
    </source>
</evidence>
<evidence type="ECO:0000256" key="2">
    <source>
        <dbReference type="ARBA" id="ARBA00004141"/>
    </source>
</evidence>
<gene>
    <name evidence="13" type="ORF">MELIAE_LOCUS2419</name>
</gene>
<feature type="transmembrane region" description="Helical" evidence="11">
    <location>
        <begin position="56"/>
        <end position="75"/>
    </location>
</feature>
<protein>
    <recommendedName>
        <fullName evidence="12">Cytochrome b561 domain-containing protein</fullName>
    </recommendedName>
</protein>
<dbReference type="InterPro" id="IPR036259">
    <property type="entry name" value="MFS_trans_sf"/>
</dbReference>
<feature type="domain" description="Cytochrome b561" evidence="12">
    <location>
        <begin position="19"/>
        <end position="223"/>
    </location>
</feature>
<comment type="cofactor">
    <cofactor evidence="1">
        <name>heme b</name>
        <dbReference type="ChEBI" id="CHEBI:60344"/>
    </cofactor>
</comment>
<keyword evidence="10 11" id="KW-0472">Membrane</keyword>
<feature type="transmembrane region" description="Helical" evidence="11">
    <location>
        <begin position="203"/>
        <end position="222"/>
    </location>
</feature>
<reference evidence="13" key="1">
    <citation type="submission" date="2021-12" db="EMBL/GenBank/DDBJ databases">
        <authorList>
            <person name="King R."/>
        </authorList>
    </citation>
    <scope>NUCLEOTIDE SEQUENCE</scope>
</reference>
<name>A0A9P0ATF5_BRAAE</name>
<evidence type="ECO:0000256" key="5">
    <source>
        <dbReference type="ARBA" id="ARBA00022692"/>
    </source>
</evidence>
<evidence type="ECO:0000313" key="13">
    <source>
        <dbReference type="EMBL" id="CAH0549206.1"/>
    </source>
</evidence>
<dbReference type="GO" id="GO:0046872">
    <property type="term" value="F:metal ion binding"/>
    <property type="evidence" value="ECO:0007669"/>
    <property type="project" value="UniProtKB-KW"/>
</dbReference>
<dbReference type="OrthoDB" id="907479at2759"/>
<dbReference type="Proteomes" id="UP001154078">
    <property type="component" value="Chromosome 11"/>
</dbReference>
<evidence type="ECO:0000256" key="4">
    <source>
        <dbReference type="ARBA" id="ARBA00022617"/>
    </source>
</evidence>